<proteinExistence type="predicted"/>
<protein>
    <submittedName>
        <fullName evidence="1">Uncharacterized protein</fullName>
    </submittedName>
</protein>
<dbReference type="EMBL" id="JWZX01000601">
    <property type="protein sequence ID" value="KOO37061.1"/>
    <property type="molecule type" value="Genomic_DNA"/>
</dbReference>
<sequence>MDYVLTGLRKSTRHQMAEIQELRELTRGLATRFFAIMSPHLEKRIQNFKSRLSSISQAATADKAAASATPVPPTAVGKTPVREGAEFDERINVLRGHMHVVRDYQEGLLKNEKMLRTLERLIYKFANKKEAKELQAAQDPYGPGSLD</sequence>
<name>A0A0M0KDZ7_9EUKA</name>
<keyword evidence="2" id="KW-1185">Reference proteome</keyword>
<evidence type="ECO:0000313" key="1">
    <source>
        <dbReference type="EMBL" id="KOO37061.1"/>
    </source>
</evidence>
<gene>
    <name evidence="1" type="ORF">Ctob_011022</name>
</gene>
<accession>A0A0M0KDZ7</accession>
<reference evidence="2" key="1">
    <citation type="journal article" date="2015" name="PLoS Genet.">
        <title>Genome Sequence and Transcriptome Analyses of Chrysochromulina tobin: Metabolic Tools for Enhanced Algal Fitness in the Prominent Order Prymnesiales (Haptophyceae).</title>
        <authorList>
            <person name="Hovde B.T."/>
            <person name="Deodato C.R."/>
            <person name="Hunsperger H.M."/>
            <person name="Ryken S.A."/>
            <person name="Yost W."/>
            <person name="Jha R.K."/>
            <person name="Patterson J."/>
            <person name="Monnat R.J. Jr."/>
            <person name="Barlow S.B."/>
            <person name="Starkenburg S.R."/>
            <person name="Cattolico R.A."/>
        </authorList>
    </citation>
    <scope>NUCLEOTIDE SEQUENCE</scope>
    <source>
        <strain evidence="2">CCMP291</strain>
    </source>
</reference>
<comment type="caution">
    <text evidence="1">The sequence shown here is derived from an EMBL/GenBank/DDBJ whole genome shotgun (WGS) entry which is preliminary data.</text>
</comment>
<organism evidence="1 2">
    <name type="scientific">Chrysochromulina tobinii</name>
    <dbReference type="NCBI Taxonomy" id="1460289"/>
    <lineage>
        <taxon>Eukaryota</taxon>
        <taxon>Haptista</taxon>
        <taxon>Haptophyta</taxon>
        <taxon>Prymnesiophyceae</taxon>
        <taxon>Prymnesiales</taxon>
        <taxon>Chrysochromulinaceae</taxon>
        <taxon>Chrysochromulina</taxon>
    </lineage>
</organism>
<evidence type="ECO:0000313" key="2">
    <source>
        <dbReference type="Proteomes" id="UP000037460"/>
    </source>
</evidence>
<dbReference type="Proteomes" id="UP000037460">
    <property type="component" value="Unassembled WGS sequence"/>
</dbReference>
<dbReference type="AlphaFoldDB" id="A0A0M0KDZ7"/>